<comment type="similarity">
    <text evidence="2">Belongs to the GerABKC lipoprotein family.</text>
</comment>
<evidence type="ECO:0000256" key="4">
    <source>
        <dbReference type="ARBA" id="ARBA00022729"/>
    </source>
</evidence>
<dbReference type="PROSITE" id="PS51257">
    <property type="entry name" value="PROKAR_LIPOPROTEIN"/>
    <property type="match status" value="1"/>
</dbReference>
<feature type="domain" description="Spore germination GerAC-like C-terminal" evidence="8">
    <location>
        <begin position="197"/>
        <end position="368"/>
    </location>
</feature>
<dbReference type="NCBIfam" id="TIGR02887">
    <property type="entry name" value="spore_ger_x_C"/>
    <property type="match status" value="1"/>
</dbReference>
<comment type="subcellular location">
    <subcellularLocation>
        <location evidence="1">Membrane</location>
        <topology evidence="1">Lipid-anchor</topology>
    </subcellularLocation>
</comment>
<evidence type="ECO:0000259" key="9">
    <source>
        <dbReference type="Pfam" id="PF25198"/>
    </source>
</evidence>
<evidence type="ECO:0000256" key="5">
    <source>
        <dbReference type="ARBA" id="ARBA00023136"/>
    </source>
</evidence>
<dbReference type="InterPro" id="IPR046953">
    <property type="entry name" value="Spore_GerAC-like_C"/>
</dbReference>
<dbReference type="InterPro" id="IPR057336">
    <property type="entry name" value="GerAC_N"/>
</dbReference>
<dbReference type="PANTHER" id="PTHR35789">
    <property type="entry name" value="SPORE GERMINATION PROTEIN B3"/>
    <property type="match status" value="1"/>
</dbReference>
<keyword evidence="7" id="KW-0449">Lipoprotein</keyword>
<keyword evidence="3" id="KW-0309">Germination</keyword>
<dbReference type="InterPro" id="IPR008844">
    <property type="entry name" value="Spore_GerAC-like"/>
</dbReference>
<evidence type="ECO:0000256" key="6">
    <source>
        <dbReference type="ARBA" id="ARBA00023139"/>
    </source>
</evidence>
<dbReference type="PANTHER" id="PTHR35789:SF1">
    <property type="entry name" value="SPORE GERMINATION PROTEIN B3"/>
    <property type="match status" value="1"/>
</dbReference>
<evidence type="ECO:0000313" key="11">
    <source>
        <dbReference type="Proteomes" id="UP000615455"/>
    </source>
</evidence>
<dbReference type="RefSeq" id="WP_189007526.1">
    <property type="nucleotide sequence ID" value="NZ_BMHE01000002.1"/>
</dbReference>
<dbReference type="Pfam" id="PF25198">
    <property type="entry name" value="Spore_GerAC_N"/>
    <property type="match status" value="1"/>
</dbReference>
<proteinExistence type="inferred from homology"/>
<dbReference type="EMBL" id="BMHE01000002">
    <property type="protein sequence ID" value="GGI44331.1"/>
    <property type="molecule type" value="Genomic_DNA"/>
</dbReference>
<dbReference type="Pfam" id="PF05504">
    <property type="entry name" value="Spore_GerAC"/>
    <property type="match status" value="1"/>
</dbReference>
<protein>
    <recommendedName>
        <fullName evidence="12">Ger(X)C family spore germination protein</fullName>
    </recommendedName>
</protein>
<reference evidence="11" key="1">
    <citation type="journal article" date="2019" name="Int. J. Syst. Evol. Microbiol.">
        <title>The Global Catalogue of Microorganisms (GCM) 10K type strain sequencing project: providing services to taxonomists for standard genome sequencing and annotation.</title>
        <authorList>
            <consortium name="The Broad Institute Genomics Platform"/>
            <consortium name="The Broad Institute Genome Sequencing Center for Infectious Disease"/>
            <person name="Wu L."/>
            <person name="Ma J."/>
        </authorList>
    </citation>
    <scope>NUCLEOTIDE SEQUENCE [LARGE SCALE GENOMIC DNA]</scope>
    <source>
        <strain evidence="11">CGMCC 1.15043</strain>
    </source>
</reference>
<keyword evidence="6" id="KW-0564">Palmitate</keyword>
<dbReference type="Proteomes" id="UP000615455">
    <property type="component" value="Unassembled WGS sequence"/>
</dbReference>
<evidence type="ECO:0000259" key="8">
    <source>
        <dbReference type="Pfam" id="PF05504"/>
    </source>
</evidence>
<keyword evidence="4" id="KW-0732">Signal</keyword>
<evidence type="ECO:0000256" key="7">
    <source>
        <dbReference type="ARBA" id="ARBA00023288"/>
    </source>
</evidence>
<evidence type="ECO:0000313" key="10">
    <source>
        <dbReference type="EMBL" id="GGI44331.1"/>
    </source>
</evidence>
<sequence>MSKRWLHVFIAISVLLISGCNDRLDLEDAAFPLLGGYDLDEKNNLLTYVTVPEFSKSARKKTQELGVSAKTLQQARQQSDAYWPAVFQGRKMLVILVSKRLLEHVDWFRILDVFSRDAKNPLTCRMIMYDGPLSEVIFLNQQDQPFLPLLLRGMVDTKSGRSETVKTTFQDMHRLRFEKGKTPYIAEIRLENEIKLSGTALLDHQGKYADSLDAQETILMQILQNQAKHAVSVTLAIPGQAKRGPLNTDKLSFSTNKTKTHIKTAFHDGHFQFDLAVHLSIALTERLFPYDMQHKSAVLEKAIAEQLKKQFESLISKIQSHQIDPIGLGIHAQAFTYKPYKKVEDQWGKALSEANIHLSVIVTMEGVGTIK</sequence>
<evidence type="ECO:0000256" key="3">
    <source>
        <dbReference type="ARBA" id="ARBA00022544"/>
    </source>
</evidence>
<feature type="domain" description="Spore germination protein N-terminal" evidence="9">
    <location>
        <begin position="22"/>
        <end position="189"/>
    </location>
</feature>
<evidence type="ECO:0008006" key="12">
    <source>
        <dbReference type="Google" id="ProtNLM"/>
    </source>
</evidence>
<gene>
    <name evidence="10" type="ORF">GCM10008018_06570</name>
</gene>
<evidence type="ECO:0000256" key="1">
    <source>
        <dbReference type="ARBA" id="ARBA00004635"/>
    </source>
</evidence>
<name>A0ABQ2BS13_9BACL</name>
<organism evidence="10 11">
    <name type="scientific">Paenibacillus marchantiophytorum</name>
    <dbReference type="NCBI Taxonomy" id="1619310"/>
    <lineage>
        <taxon>Bacteria</taxon>
        <taxon>Bacillati</taxon>
        <taxon>Bacillota</taxon>
        <taxon>Bacilli</taxon>
        <taxon>Bacillales</taxon>
        <taxon>Paenibacillaceae</taxon>
        <taxon>Paenibacillus</taxon>
    </lineage>
</organism>
<dbReference type="Gene3D" id="3.30.300.210">
    <property type="entry name" value="Nutrient germinant receptor protein C, domain 3"/>
    <property type="match status" value="1"/>
</dbReference>
<keyword evidence="11" id="KW-1185">Reference proteome</keyword>
<accession>A0ABQ2BS13</accession>
<keyword evidence="5" id="KW-0472">Membrane</keyword>
<evidence type="ECO:0000256" key="2">
    <source>
        <dbReference type="ARBA" id="ARBA00007886"/>
    </source>
</evidence>
<dbReference type="InterPro" id="IPR038501">
    <property type="entry name" value="Spore_GerAC_C_sf"/>
</dbReference>
<comment type="caution">
    <text evidence="10">The sequence shown here is derived from an EMBL/GenBank/DDBJ whole genome shotgun (WGS) entry which is preliminary data.</text>
</comment>